<dbReference type="PANTHER" id="PTHR17490">
    <property type="entry name" value="SUA5"/>
    <property type="match status" value="1"/>
</dbReference>
<dbReference type="GO" id="GO:0005737">
    <property type="term" value="C:cytoplasm"/>
    <property type="evidence" value="ECO:0007669"/>
    <property type="project" value="UniProtKB-SubCell"/>
</dbReference>
<dbReference type="NCBIfam" id="TIGR00057">
    <property type="entry name" value="L-threonylcarbamoyladenylate synthase"/>
    <property type="match status" value="1"/>
</dbReference>
<dbReference type="SUPFAM" id="SSF55821">
    <property type="entry name" value="YrdC/RibB"/>
    <property type="match status" value="1"/>
</dbReference>
<accession>A0A2U9P417</accession>
<keyword evidence="9" id="KW-0067">ATP-binding</keyword>
<proteinExistence type="inferred from homology"/>
<keyword evidence="6" id="KW-0819">tRNA processing</keyword>
<dbReference type="GO" id="GO:0008033">
    <property type="term" value="P:tRNA processing"/>
    <property type="evidence" value="ECO:0007669"/>
    <property type="project" value="UniProtKB-KW"/>
</dbReference>
<evidence type="ECO:0000256" key="10">
    <source>
        <dbReference type="ARBA" id="ARBA00029774"/>
    </source>
</evidence>
<protein>
    <recommendedName>
        <fullName evidence="10">L-threonylcarbamoyladenylate synthase</fullName>
        <ecNumber evidence="3">2.7.7.87</ecNumber>
    </recommendedName>
    <alternativeName>
        <fullName evidence="10">L-threonylcarbamoyladenylate synthase</fullName>
    </alternativeName>
</protein>
<dbReference type="InterPro" id="IPR017945">
    <property type="entry name" value="DHBP_synth_RibB-like_a/b_dom"/>
</dbReference>
<keyword evidence="7" id="KW-0548">Nucleotidyltransferase</keyword>
<comment type="similarity">
    <text evidence="2">Belongs to the SUA5 family.</text>
</comment>
<dbReference type="GO" id="GO:0005524">
    <property type="term" value="F:ATP binding"/>
    <property type="evidence" value="ECO:0007669"/>
    <property type="project" value="UniProtKB-KW"/>
</dbReference>
<evidence type="ECO:0000259" key="12">
    <source>
        <dbReference type="PROSITE" id="PS51163"/>
    </source>
</evidence>
<dbReference type="GO" id="GO:0061710">
    <property type="term" value="F:L-threonylcarbamoyladenylate synthase"/>
    <property type="evidence" value="ECO:0007669"/>
    <property type="project" value="UniProtKB-EC"/>
</dbReference>
<dbReference type="Pfam" id="PF01300">
    <property type="entry name" value="Sua5_yciO_yrdC"/>
    <property type="match status" value="1"/>
</dbReference>
<evidence type="ECO:0000256" key="3">
    <source>
        <dbReference type="ARBA" id="ARBA00012584"/>
    </source>
</evidence>
<name>A0A2U9P417_STRAS</name>
<dbReference type="PROSITE" id="PS51163">
    <property type="entry name" value="YRDC"/>
    <property type="match status" value="1"/>
</dbReference>
<evidence type="ECO:0000256" key="6">
    <source>
        <dbReference type="ARBA" id="ARBA00022694"/>
    </source>
</evidence>
<keyword evidence="4" id="KW-0963">Cytoplasm</keyword>
<dbReference type="InterPro" id="IPR050156">
    <property type="entry name" value="TC-AMP_synthase_SUA5"/>
</dbReference>
<reference evidence="13 14" key="1">
    <citation type="submission" date="2018-06" db="EMBL/GenBank/DDBJ databases">
        <title>The complete genome sequence of a nosiheptide producer Streptomyces actuosus ATCC 25421: deducing the ability of producing a new class III lantibiotics.</title>
        <authorList>
            <person name="Liu W."/>
            <person name="Sun F."/>
            <person name="Hu Y."/>
        </authorList>
    </citation>
    <scope>NUCLEOTIDE SEQUENCE [LARGE SCALE GENOMIC DNA]</scope>
    <source>
        <strain evidence="13 14">ATCC 25421</strain>
    </source>
</reference>
<evidence type="ECO:0000313" key="14">
    <source>
        <dbReference type="Proteomes" id="UP000247634"/>
    </source>
</evidence>
<keyword evidence="14" id="KW-1185">Reference proteome</keyword>
<evidence type="ECO:0000256" key="7">
    <source>
        <dbReference type="ARBA" id="ARBA00022695"/>
    </source>
</evidence>
<evidence type="ECO:0000256" key="11">
    <source>
        <dbReference type="ARBA" id="ARBA00048366"/>
    </source>
</evidence>
<evidence type="ECO:0000256" key="5">
    <source>
        <dbReference type="ARBA" id="ARBA00022679"/>
    </source>
</evidence>
<organism evidence="13 14">
    <name type="scientific">Streptomyces actuosus</name>
    <dbReference type="NCBI Taxonomy" id="1885"/>
    <lineage>
        <taxon>Bacteria</taxon>
        <taxon>Bacillati</taxon>
        <taxon>Actinomycetota</taxon>
        <taxon>Actinomycetes</taxon>
        <taxon>Kitasatosporales</taxon>
        <taxon>Streptomycetaceae</taxon>
        <taxon>Streptomyces</taxon>
    </lineage>
</organism>
<dbReference type="Proteomes" id="UP000247634">
    <property type="component" value="Chromosome"/>
</dbReference>
<comment type="subcellular location">
    <subcellularLocation>
        <location evidence="1">Cytoplasm</location>
    </subcellularLocation>
</comment>
<comment type="catalytic activity">
    <reaction evidence="11">
        <text>L-threonine + hydrogencarbonate + ATP = L-threonylcarbamoyladenylate + diphosphate + H2O</text>
        <dbReference type="Rhea" id="RHEA:36407"/>
        <dbReference type="ChEBI" id="CHEBI:15377"/>
        <dbReference type="ChEBI" id="CHEBI:17544"/>
        <dbReference type="ChEBI" id="CHEBI:30616"/>
        <dbReference type="ChEBI" id="CHEBI:33019"/>
        <dbReference type="ChEBI" id="CHEBI:57926"/>
        <dbReference type="ChEBI" id="CHEBI:73682"/>
        <dbReference type="EC" id="2.7.7.87"/>
    </reaction>
</comment>
<keyword evidence="8" id="KW-0547">Nucleotide-binding</keyword>
<dbReference type="EC" id="2.7.7.87" evidence="3"/>
<evidence type="ECO:0000313" key="13">
    <source>
        <dbReference type="EMBL" id="AWT44519.1"/>
    </source>
</evidence>
<dbReference type="InterPro" id="IPR006070">
    <property type="entry name" value="Sua5-like_dom"/>
</dbReference>
<dbReference type="GO" id="GO:0003725">
    <property type="term" value="F:double-stranded RNA binding"/>
    <property type="evidence" value="ECO:0007669"/>
    <property type="project" value="InterPro"/>
</dbReference>
<feature type="domain" description="YrdC-like" evidence="12">
    <location>
        <begin position="14"/>
        <end position="205"/>
    </location>
</feature>
<dbReference type="AlphaFoldDB" id="A0A2U9P417"/>
<dbReference type="OrthoDB" id="9814580at2"/>
<evidence type="ECO:0000256" key="4">
    <source>
        <dbReference type="ARBA" id="ARBA00022490"/>
    </source>
</evidence>
<evidence type="ECO:0000256" key="1">
    <source>
        <dbReference type="ARBA" id="ARBA00004496"/>
    </source>
</evidence>
<evidence type="ECO:0000256" key="8">
    <source>
        <dbReference type="ARBA" id="ARBA00022741"/>
    </source>
</evidence>
<dbReference type="GO" id="GO:0000049">
    <property type="term" value="F:tRNA binding"/>
    <property type="evidence" value="ECO:0007669"/>
    <property type="project" value="TreeGrafter"/>
</dbReference>
<sequence length="225" mass="24242">MTVDTYANVAAPTDENLRTAGTLVRTGGVVVAPSDTNLALTLDPWNRAAVERAFAIKRRPPTSPLTLFVRHPQEWEEYTEVPAELREAVRRLTDAFWPGPFNIVLPRNHRIPDHLVCGGPTVALGCLSNPTIQRLIEFTGHPVAMTSANLSGQADGVLVDLDLAVQQIGASVDMVIRGEKQGTTASSTIVTAAELPFKVLRLGDITHAQIKDALGDLAHLLEDAS</sequence>
<dbReference type="EMBL" id="CP029788">
    <property type="protein sequence ID" value="AWT44519.1"/>
    <property type="molecule type" value="Genomic_DNA"/>
</dbReference>
<keyword evidence="5" id="KW-0808">Transferase</keyword>
<dbReference type="Gene3D" id="3.90.870.10">
    <property type="entry name" value="DHBP synthase"/>
    <property type="match status" value="1"/>
</dbReference>
<dbReference type="GO" id="GO:0006450">
    <property type="term" value="P:regulation of translational fidelity"/>
    <property type="evidence" value="ECO:0007669"/>
    <property type="project" value="TreeGrafter"/>
</dbReference>
<evidence type="ECO:0000256" key="9">
    <source>
        <dbReference type="ARBA" id="ARBA00022840"/>
    </source>
</evidence>
<evidence type="ECO:0000256" key="2">
    <source>
        <dbReference type="ARBA" id="ARBA00007663"/>
    </source>
</evidence>
<dbReference type="KEGG" id="sact:DMT42_20955"/>
<gene>
    <name evidence="13" type="ORF">DMT42_20955</name>
</gene>
<dbReference type="PANTHER" id="PTHR17490:SF16">
    <property type="entry name" value="THREONYLCARBAMOYL-AMP SYNTHASE"/>
    <property type="match status" value="1"/>
</dbReference>
<dbReference type="RefSeq" id="WP_110629420.1">
    <property type="nucleotide sequence ID" value="NZ_CP029788.1"/>
</dbReference>